<gene>
    <name evidence="1" type="ORF">VP01_2293g3</name>
</gene>
<proteinExistence type="predicted"/>
<name>A0A0L6V819_9BASI</name>
<comment type="caution">
    <text evidence="1">The sequence shown here is derived from an EMBL/GenBank/DDBJ whole genome shotgun (WGS) entry which is preliminary data.</text>
</comment>
<keyword evidence="2" id="KW-1185">Reference proteome</keyword>
<evidence type="ECO:0000313" key="1">
    <source>
        <dbReference type="EMBL" id="KNZ56893.1"/>
    </source>
</evidence>
<organism evidence="1 2">
    <name type="scientific">Puccinia sorghi</name>
    <dbReference type="NCBI Taxonomy" id="27349"/>
    <lineage>
        <taxon>Eukaryota</taxon>
        <taxon>Fungi</taxon>
        <taxon>Dikarya</taxon>
        <taxon>Basidiomycota</taxon>
        <taxon>Pucciniomycotina</taxon>
        <taxon>Pucciniomycetes</taxon>
        <taxon>Pucciniales</taxon>
        <taxon>Pucciniaceae</taxon>
        <taxon>Puccinia</taxon>
    </lineage>
</organism>
<dbReference type="VEuPathDB" id="FungiDB:VP01_2293g3"/>
<dbReference type="Proteomes" id="UP000037035">
    <property type="component" value="Unassembled WGS sequence"/>
</dbReference>
<accession>A0A0L6V819</accession>
<protein>
    <submittedName>
        <fullName evidence="1">Uncharacterized protein</fullName>
    </submittedName>
</protein>
<dbReference type="AlphaFoldDB" id="A0A0L6V819"/>
<reference evidence="1 2" key="1">
    <citation type="submission" date="2015-08" db="EMBL/GenBank/DDBJ databases">
        <title>Next Generation Sequencing and Analysis of the Genome of Puccinia sorghi L Schw, the Causal Agent of Maize Common Rust.</title>
        <authorList>
            <person name="Rochi L."/>
            <person name="Burguener G."/>
            <person name="Darino M."/>
            <person name="Turjanski A."/>
            <person name="Kreff E."/>
            <person name="Dieguez M.J."/>
            <person name="Sacco F."/>
        </authorList>
    </citation>
    <scope>NUCLEOTIDE SEQUENCE [LARGE SCALE GENOMIC DNA]</scope>
    <source>
        <strain evidence="1 2">RO10H11247</strain>
    </source>
</reference>
<dbReference type="OrthoDB" id="3025757at2759"/>
<dbReference type="EMBL" id="LAVV01007162">
    <property type="protein sequence ID" value="KNZ56893.1"/>
    <property type="molecule type" value="Genomic_DNA"/>
</dbReference>
<sequence>MSSNCVGWADTQGFDGDNKAVDTAATEWKKQCFLFLYSLVWNRETLNIIKTRKQDATLPIKGKGTFQLTWGNKFVPEIVINLIRAGELDSKGCVLQPEKSKLSVSKEGQVALKGVIKNVENHSGYLAGFPRSAKR</sequence>
<evidence type="ECO:0000313" key="2">
    <source>
        <dbReference type="Proteomes" id="UP000037035"/>
    </source>
</evidence>